<dbReference type="InterPro" id="IPR003140">
    <property type="entry name" value="PLipase/COase/thioEstase"/>
</dbReference>
<dbReference type="PANTHER" id="PTHR10655:SF17">
    <property type="entry name" value="LYSOPHOSPHOLIPASE-LIKE PROTEIN 1"/>
    <property type="match status" value="1"/>
</dbReference>
<keyword evidence="2" id="KW-0378">Hydrolase</keyword>
<organism evidence="4 5">
    <name type="scientific">Thalassiosira oceanica</name>
    <name type="common">Marine diatom</name>
    <dbReference type="NCBI Taxonomy" id="159749"/>
    <lineage>
        <taxon>Eukaryota</taxon>
        <taxon>Sar</taxon>
        <taxon>Stramenopiles</taxon>
        <taxon>Ochrophyta</taxon>
        <taxon>Bacillariophyta</taxon>
        <taxon>Coscinodiscophyceae</taxon>
        <taxon>Thalassiosirophycidae</taxon>
        <taxon>Thalassiosirales</taxon>
        <taxon>Thalassiosiraceae</taxon>
        <taxon>Thalassiosira</taxon>
    </lineage>
</organism>
<dbReference type="Proteomes" id="UP000266841">
    <property type="component" value="Unassembled WGS sequence"/>
</dbReference>
<dbReference type="EMBL" id="AGNL01001893">
    <property type="protein sequence ID" value="EJK76646.1"/>
    <property type="molecule type" value="Genomic_DNA"/>
</dbReference>
<reference evidence="4 5" key="1">
    <citation type="journal article" date="2012" name="Genome Biol.">
        <title>Genome and low-iron response of an oceanic diatom adapted to chronic iron limitation.</title>
        <authorList>
            <person name="Lommer M."/>
            <person name="Specht M."/>
            <person name="Roy A.S."/>
            <person name="Kraemer L."/>
            <person name="Andreson R."/>
            <person name="Gutowska M.A."/>
            <person name="Wolf J."/>
            <person name="Bergner S.V."/>
            <person name="Schilhabel M.B."/>
            <person name="Klostermeier U.C."/>
            <person name="Beiko R.G."/>
            <person name="Rosenstiel P."/>
            <person name="Hippler M."/>
            <person name="Laroche J."/>
        </authorList>
    </citation>
    <scope>NUCLEOTIDE SEQUENCE [LARGE SCALE GENOMIC DNA]</scope>
    <source>
        <strain evidence="4 5">CCMP1005</strain>
    </source>
</reference>
<comment type="similarity">
    <text evidence="1">Belongs to the AB hydrolase superfamily. AB hydrolase 2 family.</text>
</comment>
<dbReference type="PANTHER" id="PTHR10655">
    <property type="entry name" value="LYSOPHOSPHOLIPASE-RELATED"/>
    <property type="match status" value="1"/>
</dbReference>
<proteinExistence type="inferred from homology"/>
<dbReference type="InterPro" id="IPR050565">
    <property type="entry name" value="LYPA1-2/EST-like"/>
</dbReference>
<evidence type="ECO:0000313" key="4">
    <source>
        <dbReference type="EMBL" id="EJK76646.1"/>
    </source>
</evidence>
<accession>K0TMY8</accession>
<dbReference type="Gene3D" id="3.40.50.1820">
    <property type="entry name" value="alpha/beta hydrolase"/>
    <property type="match status" value="1"/>
</dbReference>
<sequence>MFRLRAGHVFFLCLRCKTKWRGSVQVIIHSVDLFQALLPNAPRLGRIRSKIHNSGTESDRTTISQCMCMAPTPLPLAFLFFQLVISIVAAFGMTHTTSSTDGTITLTPRNEADQTAAVVICHGLGDTSAGFEDVAGHLSSSFPYVKFILPTAPTQKVTMNMGMPMPSWYDIVGLDKRSNEFCKGIEESRSRIAGIVKSEMDAGIQRSRIVLVGFSQGGALSLYTGMQLDGADGPLGGIVVLSGYLPHASGFKITKGFEGTPIFHGHGQADPLVKLEAARESQSEVQKRGSTNYELKVYPGLPHSVSPQEIADVGAFLGRVLPPDDSCKVQLKDPGEMSIKELRGAIAKAGLGRQAVGLMEKREFVELLKQHRDGKL</sequence>
<comment type="caution">
    <text evidence="4">The sequence shown here is derived from an EMBL/GenBank/DDBJ whole genome shotgun (WGS) entry which is preliminary data.</text>
</comment>
<dbReference type="AlphaFoldDB" id="K0TMY8"/>
<dbReference type="GO" id="GO:0008474">
    <property type="term" value="F:palmitoyl-(protein) hydrolase activity"/>
    <property type="evidence" value="ECO:0007669"/>
    <property type="project" value="TreeGrafter"/>
</dbReference>
<protein>
    <recommendedName>
        <fullName evidence="3">Phospholipase/carboxylesterase/thioesterase domain-containing protein</fullName>
    </recommendedName>
</protein>
<dbReference type="SUPFAM" id="SSF53474">
    <property type="entry name" value="alpha/beta-Hydrolases"/>
    <property type="match status" value="1"/>
</dbReference>
<evidence type="ECO:0000313" key="5">
    <source>
        <dbReference type="Proteomes" id="UP000266841"/>
    </source>
</evidence>
<dbReference type="Pfam" id="PF02230">
    <property type="entry name" value="Abhydrolase_2"/>
    <property type="match status" value="1"/>
</dbReference>
<name>K0TMY8_THAOC</name>
<feature type="domain" description="Phospholipase/carboxylesterase/thioesterase" evidence="3">
    <location>
        <begin position="112"/>
        <end position="318"/>
    </location>
</feature>
<evidence type="ECO:0000259" key="3">
    <source>
        <dbReference type="Pfam" id="PF02230"/>
    </source>
</evidence>
<gene>
    <name evidence="4" type="ORF">THAOC_01582</name>
</gene>
<dbReference type="InterPro" id="IPR029058">
    <property type="entry name" value="AB_hydrolase_fold"/>
</dbReference>
<dbReference type="GO" id="GO:0005737">
    <property type="term" value="C:cytoplasm"/>
    <property type="evidence" value="ECO:0007669"/>
    <property type="project" value="TreeGrafter"/>
</dbReference>
<keyword evidence="5" id="KW-1185">Reference proteome</keyword>
<dbReference type="OrthoDB" id="2418081at2759"/>
<evidence type="ECO:0000256" key="2">
    <source>
        <dbReference type="ARBA" id="ARBA00022801"/>
    </source>
</evidence>
<dbReference type="eggNOG" id="KOG2112">
    <property type="taxonomic scope" value="Eukaryota"/>
</dbReference>
<dbReference type="GO" id="GO:0052689">
    <property type="term" value="F:carboxylic ester hydrolase activity"/>
    <property type="evidence" value="ECO:0007669"/>
    <property type="project" value="TreeGrafter"/>
</dbReference>
<evidence type="ECO:0000256" key="1">
    <source>
        <dbReference type="ARBA" id="ARBA00006499"/>
    </source>
</evidence>